<feature type="transmembrane region" description="Helical" evidence="8">
    <location>
        <begin position="379"/>
        <end position="399"/>
    </location>
</feature>
<dbReference type="AlphaFoldDB" id="A0AA38VFB2"/>
<feature type="transmembrane region" description="Helical" evidence="8">
    <location>
        <begin position="283"/>
        <end position="305"/>
    </location>
</feature>
<keyword evidence="5 8" id="KW-1133">Transmembrane helix</keyword>
<feature type="transmembrane region" description="Helical" evidence="8">
    <location>
        <begin position="162"/>
        <end position="182"/>
    </location>
</feature>
<dbReference type="PANTHER" id="PTHR48022:SF64">
    <property type="entry name" value="MAJOR FACILITATOR SUPERFAMILY (MFS) PROFILE DOMAIN-CONTAINING PROTEIN"/>
    <property type="match status" value="1"/>
</dbReference>
<evidence type="ECO:0000256" key="3">
    <source>
        <dbReference type="ARBA" id="ARBA00022448"/>
    </source>
</evidence>
<evidence type="ECO:0000256" key="2">
    <source>
        <dbReference type="ARBA" id="ARBA00010992"/>
    </source>
</evidence>
<evidence type="ECO:0000256" key="7">
    <source>
        <dbReference type="RuleBase" id="RU003346"/>
    </source>
</evidence>
<keyword evidence="6 8" id="KW-0472">Membrane</keyword>
<dbReference type="Proteomes" id="UP001174694">
    <property type="component" value="Unassembled WGS sequence"/>
</dbReference>
<feature type="transmembrane region" description="Helical" evidence="8">
    <location>
        <begin position="104"/>
        <end position="122"/>
    </location>
</feature>
<feature type="domain" description="Major facilitator superfamily (MFS) profile" evidence="9">
    <location>
        <begin position="35"/>
        <end position="472"/>
    </location>
</feature>
<evidence type="ECO:0000259" key="9">
    <source>
        <dbReference type="PROSITE" id="PS50850"/>
    </source>
</evidence>
<keyword evidence="11" id="KW-1185">Reference proteome</keyword>
<evidence type="ECO:0000256" key="6">
    <source>
        <dbReference type="ARBA" id="ARBA00023136"/>
    </source>
</evidence>
<name>A0AA38VFB2_9PEZI</name>
<feature type="transmembrane region" description="Helical" evidence="8">
    <location>
        <begin position="128"/>
        <end position="150"/>
    </location>
</feature>
<feature type="transmembrane region" description="Helical" evidence="8">
    <location>
        <begin position="73"/>
        <end position="92"/>
    </location>
</feature>
<dbReference type="GO" id="GO:0005351">
    <property type="term" value="F:carbohydrate:proton symporter activity"/>
    <property type="evidence" value="ECO:0007669"/>
    <property type="project" value="TreeGrafter"/>
</dbReference>
<organism evidence="10 11">
    <name type="scientific">Pleurostoma richardsiae</name>
    <dbReference type="NCBI Taxonomy" id="41990"/>
    <lineage>
        <taxon>Eukaryota</taxon>
        <taxon>Fungi</taxon>
        <taxon>Dikarya</taxon>
        <taxon>Ascomycota</taxon>
        <taxon>Pezizomycotina</taxon>
        <taxon>Sordariomycetes</taxon>
        <taxon>Sordariomycetidae</taxon>
        <taxon>Calosphaeriales</taxon>
        <taxon>Pleurostomataceae</taxon>
        <taxon>Pleurostoma</taxon>
    </lineage>
</organism>
<proteinExistence type="inferred from homology"/>
<dbReference type="InterPro" id="IPR020846">
    <property type="entry name" value="MFS_dom"/>
</dbReference>
<dbReference type="GO" id="GO:0016020">
    <property type="term" value="C:membrane"/>
    <property type="evidence" value="ECO:0007669"/>
    <property type="project" value="UniProtKB-SubCell"/>
</dbReference>
<evidence type="ECO:0000313" key="11">
    <source>
        <dbReference type="Proteomes" id="UP001174694"/>
    </source>
</evidence>
<dbReference type="PROSITE" id="PS00216">
    <property type="entry name" value="SUGAR_TRANSPORT_1"/>
    <property type="match status" value="2"/>
</dbReference>
<dbReference type="PANTHER" id="PTHR48022">
    <property type="entry name" value="PLASTIDIC GLUCOSE TRANSPORTER 4"/>
    <property type="match status" value="1"/>
</dbReference>
<gene>
    <name evidence="10" type="ORF">NKR23_g8860</name>
</gene>
<dbReference type="InterPro" id="IPR005829">
    <property type="entry name" value="Sugar_transporter_CS"/>
</dbReference>
<comment type="similarity">
    <text evidence="2 7">Belongs to the major facilitator superfamily. Sugar transporter (TC 2.A.1.1) family.</text>
</comment>
<feature type="transmembrane region" description="Helical" evidence="8">
    <location>
        <begin position="349"/>
        <end position="367"/>
    </location>
</feature>
<feature type="transmembrane region" description="Helical" evidence="8">
    <location>
        <begin position="194"/>
        <end position="214"/>
    </location>
</feature>
<dbReference type="Gene3D" id="1.20.1250.20">
    <property type="entry name" value="MFS general substrate transporter like domains"/>
    <property type="match status" value="1"/>
</dbReference>
<dbReference type="InterPro" id="IPR003663">
    <property type="entry name" value="Sugar/inositol_transpt"/>
</dbReference>
<reference evidence="10" key="1">
    <citation type="submission" date="2022-07" db="EMBL/GenBank/DDBJ databases">
        <title>Fungi with potential for degradation of polypropylene.</title>
        <authorList>
            <person name="Gostincar C."/>
        </authorList>
    </citation>
    <scope>NUCLEOTIDE SEQUENCE</scope>
    <source>
        <strain evidence="10">EXF-13308</strain>
    </source>
</reference>
<feature type="transmembrane region" description="Helical" evidence="8">
    <location>
        <begin position="447"/>
        <end position="468"/>
    </location>
</feature>
<evidence type="ECO:0000256" key="5">
    <source>
        <dbReference type="ARBA" id="ARBA00022989"/>
    </source>
</evidence>
<dbReference type="InterPro" id="IPR050360">
    <property type="entry name" value="MFS_Sugar_Transporters"/>
</dbReference>
<evidence type="ECO:0000256" key="1">
    <source>
        <dbReference type="ARBA" id="ARBA00004141"/>
    </source>
</evidence>
<dbReference type="PRINTS" id="PR00171">
    <property type="entry name" value="SUGRTRNSPORT"/>
</dbReference>
<evidence type="ECO:0000313" key="10">
    <source>
        <dbReference type="EMBL" id="KAJ9137941.1"/>
    </source>
</evidence>
<evidence type="ECO:0000256" key="8">
    <source>
        <dbReference type="SAM" id="Phobius"/>
    </source>
</evidence>
<dbReference type="FunFam" id="1.20.1250.20:FF:000134">
    <property type="entry name" value="MFS sugar transporter protein"/>
    <property type="match status" value="1"/>
</dbReference>
<sequence length="520" mass="56945">MTVPAPDKPSALTAAVSAAPLPWWRDAGLRKLIFWQSWILVSQMVVGYDEVIVGTFQAMDPWQKAMGYPSSEMLGLITAITFVGGFVGAIFAALPADRFGRRPAIMGGSFLCIVGSVLQAAAPNRNVFIGGRLVLGVGISFTTSAGPSLLNELGHPRLRGKMASMFNVLWYLGSIIAAWLTFGTGHLSTQWSWRIPSIVQAVFPLLVMVAVVFMPESPRWLYARGRHEEARRVLVTYHANGDEHSEVVGVELEEIAAALALERETQVASWANTLRHRPNRRRFGIVLSVAVLTLWNGQGVISYYFSPILDSVGITDTSQQTGINGGMAIWNLLCSVAGALLADRVGRRPLWLISFAGMIAANVPLTVSSAMYDQHGSKGAAYATIVFLFLYNAAFNIACNPLLYCYTPEILPYGIRSRGLALQILASQAALTVNQYVNPIALDRIGYWYFVFYLGMLILGFALIYFTFPETKGYTLEELGMLFDEGFDVRPKHTAVLEAEELDGPGGQKEGEKVVKTLEC</sequence>
<dbReference type="EMBL" id="JANBVO010000032">
    <property type="protein sequence ID" value="KAJ9137941.1"/>
    <property type="molecule type" value="Genomic_DNA"/>
</dbReference>
<keyword evidence="3 7" id="KW-0813">Transport</keyword>
<dbReference type="InterPro" id="IPR036259">
    <property type="entry name" value="MFS_trans_sf"/>
</dbReference>
<comment type="subcellular location">
    <subcellularLocation>
        <location evidence="1">Membrane</location>
        <topology evidence="1">Multi-pass membrane protein</topology>
    </subcellularLocation>
</comment>
<dbReference type="InterPro" id="IPR005828">
    <property type="entry name" value="MFS_sugar_transport-like"/>
</dbReference>
<dbReference type="NCBIfam" id="TIGR00879">
    <property type="entry name" value="SP"/>
    <property type="match status" value="1"/>
</dbReference>
<dbReference type="SUPFAM" id="SSF103473">
    <property type="entry name" value="MFS general substrate transporter"/>
    <property type="match status" value="1"/>
</dbReference>
<comment type="caution">
    <text evidence="10">The sequence shown here is derived from an EMBL/GenBank/DDBJ whole genome shotgun (WGS) entry which is preliminary data.</text>
</comment>
<dbReference type="PROSITE" id="PS50850">
    <property type="entry name" value="MFS"/>
    <property type="match status" value="1"/>
</dbReference>
<evidence type="ECO:0000256" key="4">
    <source>
        <dbReference type="ARBA" id="ARBA00022692"/>
    </source>
</evidence>
<feature type="transmembrane region" description="Helical" evidence="8">
    <location>
        <begin position="325"/>
        <end position="342"/>
    </location>
</feature>
<protein>
    <submittedName>
        <fullName evidence="10">Hexose transporter protein</fullName>
    </submittedName>
</protein>
<accession>A0AA38VFB2</accession>
<dbReference type="Pfam" id="PF00083">
    <property type="entry name" value="Sugar_tr"/>
    <property type="match status" value="1"/>
</dbReference>
<keyword evidence="4 8" id="KW-0812">Transmembrane</keyword>